<comment type="caution">
    <text evidence="2">The sequence shown here is derived from an EMBL/GenBank/DDBJ whole genome shotgun (WGS) entry which is preliminary data.</text>
</comment>
<name>A0A268HCM0_9BACI</name>
<protein>
    <submittedName>
        <fullName evidence="2">NrdH-redoxin</fullName>
    </submittedName>
</protein>
<gene>
    <name evidence="2" type="ORF">CHI12_10440</name>
</gene>
<dbReference type="CDD" id="cd02976">
    <property type="entry name" value="NrdH"/>
    <property type="match status" value="1"/>
</dbReference>
<dbReference type="GO" id="GO:0009055">
    <property type="term" value="F:electron transfer activity"/>
    <property type="evidence" value="ECO:0007669"/>
    <property type="project" value="TreeGrafter"/>
</dbReference>
<organism evidence="2 3">
    <name type="scientific">Terribacillus saccharophilus</name>
    <dbReference type="NCBI Taxonomy" id="361277"/>
    <lineage>
        <taxon>Bacteria</taxon>
        <taxon>Bacillati</taxon>
        <taxon>Bacillota</taxon>
        <taxon>Bacilli</taxon>
        <taxon>Bacillales</taxon>
        <taxon>Bacillaceae</taxon>
        <taxon>Terribacillus</taxon>
    </lineage>
</organism>
<evidence type="ECO:0000313" key="3">
    <source>
        <dbReference type="Proteomes" id="UP000216475"/>
    </source>
</evidence>
<dbReference type="InterPro" id="IPR036249">
    <property type="entry name" value="Thioredoxin-like_sf"/>
</dbReference>
<accession>A0A268HCM0</accession>
<dbReference type="GO" id="GO:0045454">
    <property type="term" value="P:cell redox homeostasis"/>
    <property type="evidence" value="ECO:0007669"/>
    <property type="project" value="TreeGrafter"/>
</dbReference>
<dbReference type="SUPFAM" id="SSF52833">
    <property type="entry name" value="Thioredoxin-like"/>
    <property type="match status" value="1"/>
</dbReference>
<sequence length="82" mass="9468">MKTHITIYTSTLCPVCQMTKDFLSGMNIPFQEINIDLKPIAMLKLVSKTYRISVPQTNINGEWVFGFDPVRMLERLKLTSFI</sequence>
<dbReference type="InterPro" id="IPR002109">
    <property type="entry name" value="Glutaredoxin"/>
</dbReference>
<reference evidence="2 3" key="1">
    <citation type="submission" date="2017-07" db="EMBL/GenBank/DDBJ databases">
        <title>Isolation and whole genome analysis of endospore-forming bacteria from heroin.</title>
        <authorList>
            <person name="Kalinowski J."/>
            <person name="Ahrens B."/>
            <person name="Al-Dilaimi A."/>
            <person name="Winkler A."/>
            <person name="Wibberg D."/>
            <person name="Schleenbecker U."/>
            <person name="Ruckert C."/>
            <person name="Wolfel R."/>
            <person name="Grass G."/>
        </authorList>
    </citation>
    <scope>NUCLEOTIDE SEQUENCE [LARGE SCALE GENOMIC DNA]</scope>
    <source>
        <strain evidence="2 3">7509</strain>
    </source>
</reference>
<dbReference type="EMBL" id="NPBH01000043">
    <property type="protein sequence ID" value="PAE07580.1"/>
    <property type="molecule type" value="Genomic_DNA"/>
</dbReference>
<evidence type="ECO:0000259" key="1">
    <source>
        <dbReference type="Pfam" id="PF00462"/>
    </source>
</evidence>
<dbReference type="Proteomes" id="UP000216475">
    <property type="component" value="Unassembled WGS sequence"/>
</dbReference>
<proteinExistence type="predicted"/>
<dbReference type="InterPro" id="IPR051548">
    <property type="entry name" value="Grx-like_ET"/>
</dbReference>
<feature type="domain" description="Glutaredoxin" evidence="1">
    <location>
        <begin position="5"/>
        <end position="64"/>
    </location>
</feature>
<dbReference type="PROSITE" id="PS51354">
    <property type="entry name" value="GLUTAREDOXIN_2"/>
    <property type="match status" value="1"/>
</dbReference>
<dbReference type="AlphaFoldDB" id="A0A268HCM0"/>
<dbReference type="RefSeq" id="WP_095270384.1">
    <property type="nucleotide sequence ID" value="NZ_NPBH01000043.1"/>
</dbReference>
<dbReference type="PANTHER" id="PTHR34386:SF1">
    <property type="entry name" value="GLUTAREDOXIN-LIKE PROTEIN NRDH"/>
    <property type="match status" value="1"/>
</dbReference>
<dbReference type="Pfam" id="PF00462">
    <property type="entry name" value="Glutaredoxin"/>
    <property type="match status" value="1"/>
</dbReference>
<dbReference type="Gene3D" id="3.40.30.10">
    <property type="entry name" value="Glutaredoxin"/>
    <property type="match status" value="1"/>
</dbReference>
<evidence type="ECO:0000313" key="2">
    <source>
        <dbReference type="EMBL" id="PAE07580.1"/>
    </source>
</evidence>
<dbReference type="PANTHER" id="PTHR34386">
    <property type="entry name" value="GLUTAREDOXIN"/>
    <property type="match status" value="1"/>
</dbReference>